<keyword evidence="1" id="KW-0732">Signal</keyword>
<dbReference type="PANTHER" id="PTHR48174">
    <property type="entry name" value="DUF946 FAMILY PROTEIN"/>
    <property type="match status" value="1"/>
</dbReference>
<evidence type="ECO:0000256" key="1">
    <source>
        <dbReference type="SAM" id="SignalP"/>
    </source>
</evidence>
<feature type="signal peptide" evidence="1">
    <location>
        <begin position="1"/>
        <end position="24"/>
    </location>
</feature>
<dbReference type="Proteomes" id="UP000266188">
    <property type="component" value="Unassembled WGS sequence"/>
</dbReference>
<feature type="chain" id="PRO_5017345755" evidence="1">
    <location>
        <begin position="25"/>
        <end position="156"/>
    </location>
</feature>
<sequence>MRNSKTGLMALASMLVGLVLPASSSSVLKPKPVTETAIPKFVLDYAPLVWLFSQERYNPSDLASQLVHTTPMVNWKPIPGAPNPATLNNLDLLNSLGNTSVYLTSKEGINANPAPVWLQGVKPDEKGETKDAVSSVIITRNHDNGVVDAFYFYFYA</sequence>
<protein>
    <submittedName>
        <fullName evidence="2">Uncharacterized protein</fullName>
    </submittedName>
</protein>
<accession>A0A3A2ZEX4</accession>
<dbReference type="STRING" id="2070753.A0A3A2ZEX4"/>
<dbReference type="EMBL" id="MVGC01000361">
    <property type="protein sequence ID" value="RJE19877.1"/>
    <property type="molecule type" value="Genomic_DNA"/>
</dbReference>
<reference evidence="3" key="1">
    <citation type="submission" date="2017-02" db="EMBL/GenBank/DDBJ databases">
        <authorList>
            <person name="Tafer H."/>
            <person name="Lopandic K."/>
        </authorList>
    </citation>
    <scope>NUCLEOTIDE SEQUENCE [LARGE SCALE GENOMIC DNA]</scope>
    <source>
        <strain evidence="3">CBS 366.77</strain>
    </source>
</reference>
<dbReference type="OrthoDB" id="188042at2759"/>
<dbReference type="PANTHER" id="PTHR48174:SF5">
    <property type="entry name" value="VACUOLAR PROTEIN SORTING-ASSOCIATED PROTEIN 62"/>
    <property type="match status" value="1"/>
</dbReference>
<name>A0A3A2ZEX4_9EURO</name>
<comment type="caution">
    <text evidence="2">The sequence shown here is derived from an EMBL/GenBank/DDBJ whole genome shotgun (WGS) entry which is preliminary data.</text>
</comment>
<proteinExistence type="predicted"/>
<evidence type="ECO:0000313" key="3">
    <source>
        <dbReference type="Proteomes" id="UP000266188"/>
    </source>
</evidence>
<gene>
    <name evidence="2" type="ORF">PHISCL_07794</name>
</gene>
<organism evidence="2 3">
    <name type="scientific">Aspergillus sclerotialis</name>
    <dbReference type="NCBI Taxonomy" id="2070753"/>
    <lineage>
        <taxon>Eukaryota</taxon>
        <taxon>Fungi</taxon>
        <taxon>Dikarya</taxon>
        <taxon>Ascomycota</taxon>
        <taxon>Pezizomycotina</taxon>
        <taxon>Eurotiomycetes</taxon>
        <taxon>Eurotiomycetidae</taxon>
        <taxon>Eurotiales</taxon>
        <taxon>Aspergillaceae</taxon>
        <taxon>Aspergillus</taxon>
        <taxon>Aspergillus subgen. Polypaecilum</taxon>
    </lineage>
</organism>
<evidence type="ECO:0000313" key="2">
    <source>
        <dbReference type="EMBL" id="RJE19877.1"/>
    </source>
</evidence>
<dbReference type="AlphaFoldDB" id="A0A3A2ZEX4"/>
<keyword evidence="3" id="KW-1185">Reference proteome</keyword>